<keyword evidence="6" id="KW-0808">Transferase</keyword>
<dbReference type="PANTHER" id="PTHR45453:SF1">
    <property type="entry name" value="PHOSPHATE REGULON SENSOR PROTEIN PHOR"/>
    <property type="match status" value="1"/>
</dbReference>
<evidence type="ECO:0000256" key="2">
    <source>
        <dbReference type="ARBA" id="ARBA00004651"/>
    </source>
</evidence>
<dbReference type="EC" id="2.7.13.3" evidence="3"/>
<comment type="subcellular location">
    <subcellularLocation>
        <location evidence="2">Cell membrane</location>
        <topology evidence="2">Multi-pass membrane protein</topology>
    </subcellularLocation>
</comment>
<dbReference type="InterPro" id="IPR000014">
    <property type="entry name" value="PAS"/>
</dbReference>
<dbReference type="InterPro" id="IPR004358">
    <property type="entry name" value="Sig_transdc_His_kin-like_C"/>
</dbReference>
<dbReference type="InterPro" id="IPR013767">
    <property type="entry name" value="PAS_fold"/>
</dbReference>
<dbReference type="InterPro" id="IPR035965">
    <property type="entry name" value="PAS-like_dom_sf"/>
</dbReference>
<evidence type="ECO:0000256" key="8">
    <source>
        <dbReference type="ARBA" id="ARBA00022777"/>
    </source>
</evidence>
<dbReference type="Pfam" id="PF00989">
    <property type="entry name" value="PAS"/>
    <property type="match status" value="1"/>
</dbReference>
<evidence type="ECO:0000313" key="17">
    <source>
        <dbReference type="Proteomes" id="UP001180087"/>
    </source>
</evidence>
<sequence length="456" mass="52121">MKAVFERPLRNYVLGLLLLTITVGVLLWRADADIYMLIPVIAIQLIVLIIILLHMSERYIKPLDKTIETVDRLVKGDFRARIHQPASGQMSDLNDKINSLARNLSQLSIHEQMQKEQLATIVDNVEIGLVLIDEKGYIHYVNRKFTDTFGKQTKAYHGHLYYDVINNEKIHTLVQETFLYESNIKSQFVIRKDLLKEVFLEIVGVPIFNERTQLRGAVLVLYDISELKKLEVMRKDFVANVSHELKTPMTSIKGFAETLLDGAMDDPEALQEFLKIIYDESNRLQFLIDDLLTLSRLENDGFKISAEKVKLAALVQEIEPLIRHKAEKKEIRLTVEVEEEAEAVFDRERIKQVMINLLDNAINYTPEGGDVKLRVQVDSELIMQVEDTGIGIEEEAIPRLFERFYRVDKARSRNTGGTGLGLAIVKHIVELHKGNIKLHSVPGEGSVFTINIPGKR</sequence>
<dbReference type="Gene3D" id="6.10.340.10">
    <property type="match status" value="1"/>
</dbReference>
<evidence type="ECO:0000256" key="12">
    <source>
        <dbReference type="SAM" id="Phobius"/>
    </source>
</evidence>
<feature type="domain" description="HAMP" evidence="15">
    <location>
        <begin position="57"/>
        <end position="109"/>
    </location>
</feature>
<dbReference type="CDD" id="cd00130">
    <property type="entry name" value="PAS"/>
    <property type="match status" value="1"/>
</dbReference>
<name>A0ABY9KVI8_9BACI</name>
<dbReference type="SMART" id="SM00091">
    <property type="entry name" value="PAS"/>
    <property type="match status" value="1"/>
</dbReference>
<keyword evidence="12" id="KW-1133">Transmembrane helix</keyword>
<dbReference type="PROSITE" id="PS50112">
    <property type="entry name" value="PAS"/>
    <property type="match status" value="1"/>
</dbReference>
<evidence type="ECO:0000256" key="11">
    <source>
        <dbReference type="ARBA" id="ARBA00023136"/>
    </source>
</evidence>
<keyword evidence="7" id="KW-0547">Nucleotide-binding</keyword>
<dbReference type="SUPFAM" id="SSF55874">
    <property type="entry name" value="ATPase domain of HSP90 chaperone/DNA topoisomerase II/histidine kinase"/>
    <property type="match status" value="1"/>
</dbReference>
<evidence type="ECO:0000256" key="4">
    <source>
        <dbReference type="ARBA" id="ARBA00022475"/>
    </source>
</evidence>
<keyword evidence="8" id="KW-0418">Kinase</keyword>
<keyword evidence="12" id="KW-0812">Transmembrane</keyword>
<dbReference type="PANTHER" id="PTHR45453">
    <property type="entry name" value="PHOSPHATE REGULON SENSOR PROTEIN PHOR"/>
    <property type="match status" value="1"/>
</dbReference>
<evidence type="ECO:0000256" key="3">
    <source>
        <dbReference type="ARBA" id="ARBA00012438"/>
    </source>
</evidence>
<evidence type="ECO:0000313" key="16">
    <source>
        <dbReference type="EMBL" id="WLV23767.1"/>
    </source>
</evidence>
<evidence type="ECO:0000259" key="13">
    <source>
        <dbReference type="PROSITE" id="PS50109"/>
    </source>
</evidence>
<evidence type="ECO:0000256" key="7">
    <source>
        <dbReference type="ARBA" id="ARBA00022741"/>
    </source>
</evidence>
<dbReference type="PROSITE" id="PS50885">
    <property type="entry name" value="HAMP"/>
    <property type="match status" value="1"/>
</dbReference>
<dbReference type="InterPro" id="IPR003661">
    <property type="entry name" value="HisK_dim/P_dom"/>
</dbReference>
<dbReference type="InterPro" id="IPR036097">
    <property type="entry name" value="HisK_dim/P_sf"/>
</dbReference>
<evidence type="ECO:0000259" key="14">
    <source>
        <dbReference type="PROSITE" id="PS50112"/>
    </source>
</evidence>
<dbReference type="RefSeq" id="WP_348026115.1">
    <property type="nucleotide sequence ID" value="NZ_CP129113.1"/>
</dbReference>
<dbReference type="CDD" id="cd00082">
    <property type="entry name" value="HisKA"/>
    <property type="match status" value="1"/>
</dbReference>
<keyword evidence="5" id="KW-0597">Phosphoprotein</keyword>
<organism evidence="16 17">
    <name type="scientific">Aciduricibacillus chroicocephali</name>
    <dbReference type="NCBI Taxonomy" id="3054939"/>
    <lineage>
        <taxon>Bacteria</taxon>
        <taxon>Bacillati</taxon>
        <taxon>Bacillota</taxon>
        <taxon>Bacilli</taxon>
        <taxon>Bacillales</taxon>
        <taxon>Bacillaceae</taxon>
        <taxon>Aciduricibacillus</taxon>
    </lineage>
</organism>
<keyword evidence="10" id="KW-0902">Two-component regulatory system</keyword>
<feature type="transmembrane region" description="Helical" evidence="12">
    <location>
        <begin position="12"/>
        <end position="28"/>
    </location>
</feature>
<dbReference type="PRINTS" id="PR00344">
    <property type="entry name" value="BCTRLSENSOR"/>
</dbReference>
<dbReference type="SMART" id="SM00388">
    <property type="entry name" value="HisKA"/>
    <property type="match status" value="1"/>
</dbReference>
<evidence type="ECO:0000256" key="1">
    <source>
        <dbReference type="ARBA" id="ARBA00000085"/>
    </source>
</evidence>
<dbReference type="InterPro" id="IPR003660">
    <property type="entry name" value="HAMP_dom"/>
</dbReference>
<feature type="domain" description="Histidine kinase" evidence="13">
    <location>
        <begin position="240"/>
        <end position="456"/>
    </location>
</feature>
<dbReference type="Proteomes" id="UP001180087">
    <property type="component" value="Chromosome"/>
</dbReference>
<evidence type="ECO:0000256" key="5">
    <source>
        <dbReference type="ARBA" id="ARBA00022553"/>
    </source>
</evidence>
<dbReference type="GO" id="GO:0005524">
    <property type="term" value="F:ATP binding"/>
    <property type="evidence" value="ECO:0007669"/>
    <property type="project" value="UniProtKB-KW"/>
</dbReference>
<dbReference type="SUPFAM" id="SSF47384">
    <property type="entry name" value="Homodimeric domain of signal transducing histidine kinase"/>
    <property type="match status" value="1"/>
</dbReference>
<dbReference type="NCBIfam" id="TIGR00229">
    <property type="entry name" value="sensory_box"/>
    <property type="match status" value="1"/>
</dbReference>
<dbReference type="SMART" id="SM00387">
    <property type="entry name" value="HATPase_c"/>
    <property type="match status" value="1"/>
</dbReference>
<keyword evidence="11 12" id="KW-0472">Membrane</keyword>
<gene>
    <name evidence="16" type="ORF">QR721_08940</name>
</gene>
<dbReference type="InterPro" id="IPR050351">
    <property type="entry name" value="BphY/WalK/GraS-like"/>
</dbReference>
<feature type="transmembrane region" description="Helical" evidence="12">
    <location>
        <begin position="34"/>
        <end position="55"/>
    </location>
</feature>
<proteinExistence type="predicted"/>
<reference evidence="16" key="1">
    <citation type="submission" date="2023-06" db="EMBL/GenBank/DDBJ databases">
        <title>A Treasure from Seagulls: Isolation and Description of Aciduricobacillus qingdaonensis gen. nov., sp. nov., a Rare Obligately Uric Acid-utilizing Member in the Family Bacillaceae.</title>
        <authorList>
            <person name="Liu W."/>
            <person name="Wang B."/>
        </authorList>
    </citation>
    <scope>NUCLEOTIDE SEQUENCE</scope>
    <source>
        <strain evidence="16">44XB</strain>
    </source>
</reference>
<evidence type="ECO:0000256" key="10">
    <source>
        <dbReference type="ARBA" id="ARBA00023012"/>
    </source>
</evidence>
<dbReference type="SUPFAM" id="SSF55785">
    <property type="entry name" value="PYP-like sensor domain (PAS domain)"/>
    <property type="match status" value="1"/>
</dbReference>
<evidence type="ECO:0000256" key="9">
    <source>
        <dbReference type="ARBA" id="ARBA00022840"/>
    </source>
</evidence>
<comment type="catalytic activity">
    <reaction evidence="1">
        <text>ATP + protein L-histidine = ADP + protein N-phospho-L-histidine.</text>
        <dbReference type="EC" id="2.7.13.3"/>
    </reaction>
</comment>
<dbReference type="Gene3D" id="3.30.565.10">
    <property type="entry name" value="Histidine kinase-like ATPase, C-terminal domain"/>
    <property type="match status" value="1"/>
</dbReference>
<dbReference type="EMBL" id="CP129113">
    <property type="protein sequence ID" value="WLV23767.1"/>
    <property type="molecule type" value="Genomic_DNA"/>
</dbReference>
<dbReference type="Gene3D" id="3.30.450.20">
    <property type="entry name" value="PAS domain"/>
    <property type="match status" value="1"/>
</dbReference>
<dbReference type="InterPro" id="IPR005467">
    <property type="entry name" value="His_kinase_dom"/>
</dbReference>
<dbReference type="Pfam" id="PF00512">
    <property type="entry name" value="HisKA"/>
    <property type="match status" value="1"/>
</dbReference>
<keyword evidence="4" id="KW-1003">Cell membrane</keyword>
<dbReference type="InterPro" id="IPR003594">
    <property type="entry name" value="HATPase_dom"/>
</dbReference>
<evidence type="ECO:0000259" key="15">
    <source>
        <dbReference type="PROSITE" id="PS50885"/>
    </source>
</evidence>
<protein>
    <recommendedName>
        <fullName evidence="3">histidine kinase</fullName>
        <ecNumber evidence="3">2.7.13.3</ecNumber>
    </recommendedName>
</protein>
<dbReference type="Pfam" id="PF02518">
    <property type="entry name" value="HATPase_c"/>
    <property type="match status" value="1"/>
</dbReference>
<dbReference type="PROSITE" id="PS50109">
    <property type="entry name" value="HIS_KIN"/>
    <property type="match status" value="1"/>
</dbReference>
<accession>A0ABY9KVI8</accession>
<dbReference type="NCBIfam" id="NF046044">
    <property type="entry name" value="PnpS"/>
    <property type="match status" value="1"/>
</dbReference>
<dbReference type="InterPro" id="IPR036890">
    <property type="entry name" value="HATPase_C_sf"/>
</dbReference>
<dbReference type="CDD" id="cd16922">
    <property type="entry name" value="HATPase_EvgS-ArcB-TorS-like"/>
    <property type="match status" value="1"/>
</dbReference>
<evidence type="ECO:0000256" key="6">
    <source>
        <dbReference type="ARBA" id="ARBA00022679"/>
    </source>
</evidence>
<dbReference type="Gene3D" id="1.10.287.130">
    <property type="match status" value="1"/>
</dbReference>
<keyword evidence="17" id="KW-1185">Reference proteome</keyword>
<feature type="domain" description="PAS" evidence="14">
    <location>
        <begin position="114"/>
        <end position="187"/>
    </location>
</feature>
<keyword evidence="9 16" id="KW-0067">ATP-binding</keyword>